<dbReference type="GO" id="GO:0016740">
    <property type="term" value="F:transferase activity"/>
    <property type="evidence" value="ECO:0007669"/>
    <property type="project" value="UniProtKB-KW"/>
</dbReference>
<sequence>MMPKSYRFVQILLVAVTSYVIINIMLALLAETRWPKKIPYVSHGATGDETFEAIQNETLGFQHIYAIGLPERTDKRDFLSLAASMTGFKLDWLNGVRPDSLTQKAMPKHEALISIQGMNFSSVAPNIVACWRAHMNALVKIVENSFKTALIMEDDVDWDVNIKTQLMEFARGLHAVQGNKKVQPEVPCGLNLDVLWIGGCISGPSSNETHFYAIPNDPTVASVEQRAGVAGIPEIWKSVSQKTPRDTYIGLKRDAACMVMR</sequence>
<organism evidence="5 6">
    <name type="scientific">Penicillium malachiteum</name>
    <dbReference type="NCBI Taxonomy" id="1324776"/>
    <lineage>
        <taxon>Eukaryota</taxon>
        <taxon>Fungi</taxon>
        <taxon>Dikarya</taxon>
        <taxon>Ascomycota</taxon>
        <taxon>Pezizomycotina</taxon>
        <taxon>Eurotiomycetes</taxon>
        <taxon>Eurotiomycetidae</taxon>
        <taxon>Eurotiales</taxon>
        <taxon>Aspergillaceae</taxon>
        <taxon>Penicillium</taxon>
    </lineage>
</organism>
<proteinExistence type="inferred from homology"/>
<keyword evidence="4" id="KW-0472">Membrane</keyword>
<feature type="transmembrane region" description="Helical" evidence="4">
    <location>
        <begin position="6"/>
        <end position="30"/>
    </location>
</feature>
<evidence type="ECO:0000313" key="6">
    <source>
        <dbReference type="Proteomes" id="UP001215712"/>
    </source>
</evidence>
<dbReference type="InterPro" id="IPR002654">
    <property type="entry name" value="Glyco_trans_25"/>
</dbReference>
<evidence type="ECO:0000256" key="4">
    <source>
        <dbReference type="SAM" id="Phobius"/>
    </source>
</evidence>
<evidence type="ECO:0000256" key="2">
    <source>
        <dbReference type="ARBA" id="ARBA00022676"/>
    </source>
</evidence>
<comment type="caution">
    <text evidence="5">The sequence shown here is derived from an EMBL/GenBank/DDBJ whole genome shotgun (WGS) entry which is preliminary data.</text>
</comment>
<dbReference type="PANTHER" id="PTHR10730">
    <property type="entry name" value="PROCOLLAGEN-LYSINE,2-OXOGLUTARATE 5-DIOXYGENASE/GLYCOSYLTRANSFERASE 25 FAMILY MEMBER"/>
    <property type="match status" value="1"/>
</dbReference>
<gene>
    <name evidence="5" type="ORF">N7493_007042</name>
</gene>
<evidence type="ECO:0000256" key="1">
    <source>
        <dbReference type="ARBA" id="ARBA00006721"/>
    </source>
</evidence>
<dbReference type="AlphaFoldDB" id="A0AAD6HJW4"/>
<evidence type="ECO:0000256" key="3">
    <source>
        <dbReference type="ARBA" id="ARBA00022679"/>
    </source>
</evidence>
<comment type="similarity">
    <text evidence="1">Belongs to the glycosyltransferase 25 family.</text>
</comment>
<keyword evidence="6" id="KW-1185">Reference proteome</keyword>
<dbReference type="EMBL" id="JAQJAN010000009">
    <property type="protein sequence ID" value="KAJ5720164.1"/>
    <property type="molecule type" value="Genomic_DNA"/>
</dbReference>
<evidence type="ECO:0000313" key="5">
    <source>
        <dbReference type="EMBL" id="KAJ5720164.1"/>
    </source>
</evidence>
<dbReference type="Proteomes" id="UP001215712">
    <property type="component" value="Unassembled WGS sequence"/>
</dbReference>
<dbReference type="PANTHER" id="PTHR10730:SF53">
    <property type="entry name" value="GLYCOSYLTRANSFERASE 25 FAMILY MEMBER"/>
    <property type="match status" value="1"/>
</dbReference>
<evidence type="ECO:0008006" key="7">
    <source>
        <dbReference type="Google" id="ProtNLM"/>
    </source>
</evidence>
<reference evidence="5" key="2">
    <citation type="submission" date="2023-01" db="EMBL/GenBank/DDBJ databases">
        <authorList>
            <person name="Petersen C."/>
        </authorList>
    </citation>
    <scope>NUCLEOTIDE SEQUENCE</scope>
    <source>
        <strain evidence="5">IBT 17514</strain>
    </source>
</reference>
<keyword evidence="3" id="KW-0808">Transferase</keyword>
<keyword evidence="4" id="KW-1133">Transmembrane helix</keyword>
<dbReference type="InterPro" id="IPR050757">
    <property type="entry name" value="Collagen_mod_GT25"/>
</dbReference>
<keyword evidence="2" id="KW-0328">Glycosyltransferase</keyword>
<protein>
    <recommendedName>
        <fullName evidence="7">Glycosyltransferase family 25 protein</fullName>
    </recommendedName>
</protein>
<accession>A0AAD6HJW4</accession>
<name>A0AAD6HJW4_9EURO</name>
<dbReference type="CDD" id="cd06532">
    <property type="entry name" value="Glyco_transf_25"/>
    <property type="match status" value="1"/>
</dbReference>
<keyword evidence="4" id="KW-0812">Transmembrane</keyword>
<reference evidence="5" key="1">
    <citation type="journal article" date="2023" name="IMA Fungus">
        <title>Comparative genomic study of the Penicillium genus elucidates a diverse pangenome and 15 lateral gene transfer events.</title>
        <authorList>
            <person name="Petersen C."/>
            <person name="Sorensen T."/>
            <person name="Nielsen M.R."/>
            <person name="Sondergaard T.E."/>
            <person name="Sorensen J.L."/>
            <person name="Fitzpatrick D.A."/>
            <person name="Frisvad J.C."/>
            <person name="Nielsen K.L."/>
        </authorList>
    </citation>
    <scope>NUCLEOTIDE SEQUENCE</scope>
    <source>
        <strain evidence="5">IBT 17514</strain>
    </source>
</reference>